<feature type="compositionally biased region" description="Low complexity" evidence="1">
    <location>
        <begin position="240"/>
        <end position="275"/>
    </location>
</feature>
<gene>
    <name evidence="2" type="ORF">D9613_007316</name>
</gene>
<evidence type="ECO:0000313" key="2">
    <source>
        <dbReference type="EMBL" id="KAF4610673.1"/>
    </source>
</evidence>
<feature type="region of interest" description="Disordered" evidence="1">
    <location>
        <begin position="230"/>
        <end position="282"/>
    </location>
</feature>
<protein>
    <submittedName>
        <fullName evidence="2">Uncharacterized protein</fullName>
    </submittedName>
</protein>
<accession>A0A8H4QGR6</accession>
<evidence type="ECO:0000256" key="1">
    <source>
        <dbReference type="SAM" id="MobiDB-lite"/>
    </source>
</evidence>
<reference evidence="2 3" key="1">
    <citation type="submission" date="2019-12" db="EMBL/GenBank/DDBJ databases">
        <authorList>
            <person name="Floudas D."/>
            <person name="Bentzer J."/>
            <person name="Ahren D."/>
            <person name="Johansson T."/>
            <person name="Persson P."/>
            <person name="Tunlid A."/>
        </authorList>
    </citation>
    <scope>NUCLEOTIDE SEQUENCE [LARGE SCALE GENOMIC DNA]</scope>
    <source>
        <strain evidence="2 3">CBS 102.39</strain>
    </source>
</reference>
<evidence type="ECO:0000313" key="3">
    <source>
        <dbReference type="Proteomes" id="UP000521872"/>
    </source>
</evidence>
<dbReference type="EMBL" id="JAACJL010000058">
    <property type="protein sequence ID" value="KAF4610673.1"/>
    <property type="molecule type" value="Genomic_DNA"/>
</dbReference>
<comment type="caution">
    <text evidence="2">The sequence shown here is derived from an EMBL/GenBank/DDBJ whole genome shotgun (WGS) entry which is preliminary data.</text>
</comment>
<name>A0A8H4QGR6_9AGAR</name>
<feature type="region of interest" description="Disordered" evidence="1">
    <location>
        <begin position="1"/>
        <end position="63"/>
    </location>
</feature>
<feature type="compositionally biased region" description="Basic residues" evidence="1">
    <location>
        <begin position="230"/>
        <end position="239"/>
    </location>
</feature>
<dbReference type="Proteomes" id="UP000521872">
    <property type="component" value="Unassembled WGS sequence"/>
</dbReference>
<feature type="compositionally biased region" description="Acidic residues" evidence="1">
    <location>
        <begin position="1"/>
        <end position="12"/>
    </location>
</feature>
<organism evidence="2 3">
    <name type="scientific">Agrocybe pediades</name>
    <dbReference type="NCBI Taxonomy" id="84607"/>
    <lineage>
        <taxon>Eukaryota</taxon>
        <taxon>Fungi</taxon>
        <taxon>Dikarya</taxon>
        <taxon>Basidiomycota</taxon>
        <taxon>Agaricomycotina</taxon>
        <taxon>Agaricomycetes</taxon>
        <taxon>Agaricomycetidae</taxon>
        <taxon>Agaricales</taxon>
        <taxon>Agaricineae</taxon>
        <taxon>Strophariaceae</taxon>
        <taxon>Agrocybe</taxon>
    </lineage>
</organism>
<keyword evidence="3" id="KW-1185">Reference proteome</keyword>
<proteinExistence type="predicted"/>
<sequence length="362" mass="40385">MDDYDLYPDEIDQYPSDMGRTSQYAGSSQQPTILPPGSYSRSGTPLPNYSGLRGSQRGMSVQGSNYGRSYDMEQEYDEPYVSRNPSFHAPMTPMSHHLPSNRNSLIAPGSLGRSYSQPMASRHGSMAGRMSPSPILRNPSMTNLGGMYDDMPPLQEYYPTSRHSTTHLPPRRSRTLSVGHTQYPSYDMQQYNPTNINRVHVPYNSMASRSNYNNYNNYDTYDYDYNSGRRSSRHGHRYSSHSGYSSESDSDTSSSWSDSTFSSSSSSGHYRPSGYQTGYGNVQQHGYYNPTTVIQPSSRHQPLVVPINGGSGGYVIVPAAGQTVKVVDPKRPYKDLSILDRIFSPSTWNIGSKKSGSRVIRV</sequence>
<dbReference type="AlphaFoldDB" id="A0A8H4QGR6"/>
<feature type="region of interest" description="Disordered" evidence="1">
    <location>
        <begin position="112"/>
        <end position="135"/>
    </location>
</feature>
<feature type="compositionally biased region" description="Polar residues" evidence="1">
    <location>
        <begin position="19"/>
        <end position="32"/>
    </location>
</feature>